<sequence>MASQEKKERTSASEVDRQIDENLRRVFDDAAAEPLPDRFTDLIAKLKSKEGDTSNGN</sequence>
<dbReference type="RefSeq" id="WP_220749360.1">
    <property type="nucleotide sequence ID" value="NZ_BPFH01000004.1"/>
</dbReference>
<feature type="region of interest" description="Disordered" evidence="1">
    <location>
        <begin position="1"/>
        <end position="31"/>
    </location>
</feature>
<dbReference type="EMBL" id="BPFH01000004">
    <property type="protein sequence ID" value="GIT95873.1"/>
    <property type="molecule type" value="Genomic_DNA"/>
</dbReference>
<evidence type="ECO:0000313" key="4">
    <source>
        <dbReference type="Proteomes" id="UP000786693"/>
    </source>
</evidence>
<accession>A0ABQ4NN78</accession>
<dbReference type="InterPro" id="IPR041649">
    <property type="entry name" value="NepR"/>
</dbReference>
<protein>
    <recommendedName>
        <fullName evidence="2">Anti-sigma factor NepR domain-containing protein</fullName>
    </recommendedName>
</protein>
<feature type="domain" description="Anti-sigma factor NepR" evidence="2">
    <location>
        <begin position="17"/>
        <end position="50"/>
    </location>
</feature>
<name>A0ABQ4NN78_9RHOB</name>
<gene>
    <name evidence="3" type="ORF">JANAI62_24960</name>
</gene>
<dbReference type="Pfam" id="PF18557">
    <property type="entry name" value="NepR"/>
    <property type="match status" value="1"/>
</dbReference>
<evidence type="ECO:0000313" key="3">
    <source>
        <dbReference type="EMBL" id="GIT95873.1"/>
    </source>
</evidence>
<evidence type="ECO:0000259" key="2">
    <source>
        <dbReference type="Pfam" id="PF18557"/>
    </source>
</evidence>
<dbReference type="Proteomes" id="UP000786693">
    <property type="component" value="Unassembled WGS sequence"/>
</dbReference>
<proteinExistence type="predicted"/>
<reference evidence="3 4" key="1">
    <citation type="submission" date="2021-05" db="EMBL/GenBank/DDBJ databases">
        <title>Bacteria Genome sequencing.</title>
        <authorList>
            <person name="Takabe Y."/>
            <person name="Nakajima Y."/>
            <person name="Suzuki S."/>
            <person name="Shiozaki T."/>
        </authorList>
    </citation>
    <scope>NUCLEOTIDE SEQUENCE [LARGE SCALE GENOMIC DNA]</scope>
    <source>
        <strain evidence="3 4">AI_62</strain>
    </source>
</reference>
<organism evidence="3 4">
    <name type="scientific">Jannaschia pagri</name>
    <dbReference type="NCBI Taxonomy" id="2829797"/>
    <lineage>
        <taxon>Bacteria</taxon>
        <taxon>Pseudomonadati</taxon>
        <taxon>Pseudomonadota</taxon>
        <taxon>Alphaproteobacteria</taxon>
        <taxon>Rhodobacterales</taxon>
        <taxon>Roseobacteraceae</taxon>
        <taxon>Jannaschia</taxon>
    </lineage>
</organism>
<evidence type="ECO:0000256" key="1">
    <source>
        <dbReference type="SAM" id="MobiDB-lite"/>
    </source>
</evidence>
<keyword evidence="4" id="KW-1185">Reference proteome</keyword>
<comment type="caution">
    <text evidence="3">The sequence shown here is derived from an EMBL/GenBank/DDBJ whole genome shotgun (WGS) entry which is preliminary data.</text>
</comment>
<feature type="compositionally biased region" description="Basic and acidic residues" evidence="1">
    <location>
        <begin position="1"/>
        <end position="28"/>
    </location>
</feature>